<keyword evidence="2" id="KW-1185">Reference proteome</keyword>
<proteinExistence type="predicted"/>
<evidence type="ECO:0000313" key="2">
    <source>
        <dbReference type="Proteomes" id="UP001432251"/>
    </source>
</evidence>
<name>A0ACD5AEE8_9ACTN</name>
<evidence type="ECO:0000313" key="1">
    <source>
        <dbReference type="EMBL" id="WWQ65606.1"/>
    </source>
</evidence>
<accession>A0ACD5AEE8</accession>
<dbReference type="Proteomes" id="UP001432251">
    <property type="component" value="Chromosome"/>
</dbReference>
<organism evidence="1 2">
    <name type="scientific">Streptomyces citrinus</name>
    <dbReference type="NCBI Taxonomy" id="3118173"/>
    <lineage>
        <taxon>Bacteria</taxon>
        <taxon>Bacillati</taxon>
        <taxon>Actinomycetota</taxon>
        <taxon>Actinomycetes</taxon>
        <taxon>Kitasatosporales</taxon>
        <taxon>Streptomycetaceae</taxon>
        <taxon>Streptomyces</taxon>
    </lineage>
</organism>
<dbReference type="EMBL" id="CP146022">
    <property type="protein sequence ID" value="WWQ65606.1"/>
    <property type="molecule type" value="Genomic_DNA"/>
</dbReference>
<reference evidence="1" key="1">
    <citation type="journal article" date="2025" name="Int. J. Syst. Evol. Microbiol.">
        <title>Streptomyces citrinus sp. nov., with yellow diffusible pigment.</title>
        <authorList>
            <person name="He Y."/>
            <person name="Yang E."/>
            <person name="Xu J."/>
            <person name="Sun Y."/>
            <person name="Sun L."/>
        </authorList>
    </citation>
    <scope>NUCLEOTIDE SEQUENCE</scope>
    <source>
        <strain evidence="1">Q6</strain>
    </source>
</reference>
<sequence>MRHERTEHPPRSGRPRTPGRPPARAARAAPADVPAGAVCGAWWPRSDALAVELAALTDVFDASRGRVTRVASQHGSWPEEPRTLLVTGHTVAVTWYSSGLDAHTIRLFSYGAGRWDLLVVPPHSRADTAARLMKAAADPALRLTGAALMAAEGPQGRGQ</sequence>
<protein>
    <submittedName>
        <fullName evidence="1">DUF5994 family protein</fullName>
    </submittedName>
</protein>
<gene>
    <name evidence="1" type="ORF">V2W30_21315</name>
</gene>